<proteinExistence type="predicted"/>
<reference evidence="2" key="1">
    <citation type="submission" date="2018-01" db="EMBL/GenBank/DDBJ databases">
        <title>An insight into the sialome of Amazonian anophelines.</title>
        <authorList>
            <person name="Ribeiro J.M."/>
            <person name="Scarpassa V."/>
            <person name="Calvo E."/>
        </authorList>
    </citation>
    <scope>NUCLEOTIDE SEQUENCE</scope>
    <source>
        <tissue evidence="2">Salivary glands</tissue>
    </source>
</reference>
<sequence>MKKKMDENIIRIMLGVFRVSSVFARLMCSYLFVDVINMNMFGSLAGYASNFVCLFVCVCGCAIQKSCSLIRVLKLNRGGGRLCMCYVFSRQTSRTCPGARMPLRG</sequence>
<evidence type="ECO:0000256" key="1">
    <source>
        <dbReference type="SAM" id="Phobius"/>
    </source>
</evidence>
<organism evidence="2">
    <name type="scientific">Anopheles braziliensis</name>
    <dbReference type="NCBI Taxonomy" id="58242"/>
    <lineage>
        <taxon>Eukaryota</taxon>
        <taxon>Metazoa</taxon>
        <taxon>Ecdysozoa</taxon>
        <taxon>Arthropoda</taxon>
        <taxon>Hexapoda</taxon>
        <taxon>Insecta</taxon>
        <taxon>Pterygota</taxon>
        <taxon>Neoptera</taxon>
        <taxon>Endopterygota</taxon>
        <taxon>Diptera</taxon>
        <taxon>Nematocera</taxon>
        <taxon>Culicoidea</taxon>
        <taxon>Culicidae</taxon>
        <taxon>Anophelinae</taxon>
        <taxon>Anopheles</taxon>
    </lineage>
</organism>
<dbReference type="EMBL" id="GGFM01011460">
    <property type="protein sequence ID" value="MBW32211.1"/>
    <property type="molecule type" value="Transcribed_RNA"/>
</dbReference>
<dbReference type="AlphaFoldDB" id="A0A2M3ZUL9"/>
<accession>A0A2M3ZUL9</accession>
<keyword evidence="1" id="KW-0472">Membrane</keyword>
<feature type="transmembrane region" description="Helical" evidence="1">
    <location>
        <begin position="44"/>
        <end position="63"/>
    </location>
</feature>
<evidence type="ECO:0000313" key="2">
    <source>
        <dbReference type="EMBL" id="MBW32211.1"/>
    </source>
</evidence>
<feature type="transmembrane region" description="Helical" evidence="1">
    <location>
        <begin position="12"/>
        <end position="32"/>
    </location>
</feature>
<keyword evidence="1" id="KW-1133">Transmembrane helix</keyword>
<protein>
    <submittedName>
        <fullName evidence="2">Putative secreted peptide</fullName>
    </submittedName>
</protein>
<name>A0A2M3ZUL9_9DIPT</name>
<keyword evidence="1" id="KW-0812">Transmembrane</keyword>